<dbReference type="RefSeq" id="WP_187001416.1">
    <property type="nucleotide sequence ID" value="NZ_CP060414.2"/>
</dbReference>
<evidence type="ECO:0000313" key="2">
    <source>
        <dbReference type="Proteomes" id="UP000516412"/>
    </source>
</evidence>
<dbReference type="SUPFAM" id="SSF74650">
    <property type="entry name" value="Galactose mutarotase-like"/>
    <property type="match status" value="1"/>
</dbReference>
<dbReference type="Gene3D" id="2.70.98.10">
    <property type="match status" value="1"/>
</dbReference>
<organism evidence="1 2">
    <name type="scientific">Neisseria musculi</name>
    <dbReference type="NCBI Taxonomy" id="1815583"/>
    <lineage>
        <taxon>Bacteria</taxon>
        <taxon>Pseudomonadati</taxon>
        <taxon>Pseudomonadota</taxon>
        <taxon>Betaproteobacteria</taxon>
        <taxon>Neisseriales</taxon>
        <taxon>Neisseriaceae</taxon>
        <taxon>Neisseria</taxon>
    </lineage>
</organism>
<evidence type="ECO:0000313" key="1">
    <source>
        <dbReference type="EMBL" id="QNT57998.1"/>
    </source>
</evidence>
<dbReference type="KEGG" id="nmus:H7A79_1165"/>
<dbReference type="Pfam" id="PF01263">
    <property type="entry name" value="Aldose_epim"/>
    <property type="match status" value="1"/>
</dbReference>
<dbReference type="GO" id="GO:0030246">
    <property type="term" value="F:carbohydrate binding"/>
    <property type="evidence" value="ECO:0007669"/>
    <property type="project" value="InterPro"/>
</dbReference>
<dbReference type="InterPro" id="IPR014718">
    <property type="entry name" value="GH-type_carb-bd"/>
</dbReference>
<dbReference type="GO" id="GO:0006006">
    <property type="term" value="P:glucose metabolic process"/>
    <property type="evidence" value="ECO:0007669"/>
    <property type="project" value="TreeGrafter"/>
</dbReference>
<dbReference type="Proteomes" id="UP000516412">
    <property type="component" value="Chromosome"/>
</dbReference>
<dbReference type="GO" id="GO:0005737">
    <property type="term" value="C:cytoplasm"/>
    <property type="evidence" value="ECO:0007669"/>
    <property type="project" value="TreeGrafter"/>
</dbReference>
<proteinExistence type="predicted"/>
<dbReference type="AlphaFoldDB" id="A0A7H1M8N3"/>
<dbReference type="EMBL" id="CP060414">
    <property type="protein sequence ID" value="QNT57998.1"/>
    <property type="molecule type" value="Genomic_DNA"/>
</dbReference>
<keyword evidence="2" id="KW-1185">Reference proteome</keyword>
<dbReference type="PANTHER" id="PTHR10091">
    <property type="entry name" value="ALDOSE-1-EPIMERASE"/>
    <property type="match status" value="1"/>
</dbReference>
<dbReference type="InterPro" id="IPR008183">
    <property type="entry name" value="Aldose_1/G6P_1-epimerase"/>
</dbReference>
<dbReference type="InterPro" id="IPR011013">
    <property type="entry name" value="Gal_mutarotase_sf_dom"/>
</dbReference>
<dbReference type="GO" id="GO:0004034">
    <property type="term" value="F:aldose 1-epimerase activity"/>
    <property type="evidence" value="ECO:0007669"/>
    <property type="project" value="TreeGrafter"/>
</dbReference>
<accession>A0A7H1M8N3</accession>
<dbReference type="GO" id="GO:0033499">
    <property type="term" value="P:galactose catabolic process via UDP-galactose, Leloir pathway"/>
    <property type="evidence" value="ECO:0007669"/>
    <property type="project" value="TreeGrafter"/>
</dbReference>
<name>A0A7H1M8N3_9NEIS</name>
<reference evidence="1" key="1">
    <citation type="submission" date="2024-06" db="EMBL/GenBank/DDBJ databases">
        <title>Complete Genome Sequence of mouse commensal type strain Neisseria musculi.</title>
        <authorList>
            <person name="Thapa E."/>
            <person name="Aluvathingal J."/>
            <person name="Nadendla S."/>
            <person name="Mehta A."/>
            <person name="Tettelin H."/>
            <person name="Weyand N.J."/>
        </authorList>
    </citation>
    <scope>NUCLEOTIDE SEQUENCE</scope>
    <source>
        <strain evidence="1">NW831</strain>
    </source>
</reference>
<protein>
    <submittedName>
        <fullName evidence="1">Aldose 1-epimerase family protein</fullName>
    </submittedName>
</protein>
<dbReference type="PANTHER" id="PTHR10091:SF0">
    <property type="entry name" value="GALACTOSE MUTAROTASE"/>
    <property type="match status" value="1"/>
</dbReference>
<sequence>MTAAPVFFGRAGGREVYKYVLRNARGTQAAILTLGGIIQEFSIWQNGVRRQLVVSLDNAESYVCNPFQINKQIGRVAGRIQNASFEINGQVYRVPANEGRHALHGGANGLGSQILEASAADPQELALSTVLREATDGYPNNLNLTIRYRLTDDNRLEVHYHAEAEGDTVFDPTVHIYWQLAEGLGNGRLNIPAGRHIPADSEKLPAYPPYPENALFDFSDGRQLDEAVAQLRANTPRQGFDDIYQVEPNLNRPAAVLDTADGCRIKIFSDRNGLVLFTACPADPAKHKQGIYDTLATEAQTLPNSLHRPEFGEIRMRGGETKQTTIVYQIETH</sequence>
<gene>
    <name evidence="1" type="ORF">H7A79_1165</name>
</gene>